<protein>
    <submittedName>
        <fullName evidence="2">Uncharacterized protein</fullName>
    </submittedName>
</protein>
<dbReference type="OrthoDB" id="3694049at2"/>
<proteinExistence type="predicted"/>
<evidence type="ECO:0000313" key="3">
    <source>
        <dbReference type="Proteomes" id="UP000294257"/>
    </source>
</evidence>
<comment type="caution">
    <text evidence="2">The sequence shown here is derived from an EMBL/GenBank/DDBJ whole genome shotgun (WGS) entry which is preliminary data.</text>
</comment>
<organism evidence="2 3">
    <name type="scientific">Herbihabitans rhizosphaerae</name>
    <dbReference type="NCBI Taxonomy" id="1872711"/>
    <lineage>
        <taxon>Bacteria</taxon>
        <taxon>Bacillati</taxon>
        <taxon>Actinomycetota</taxon>
        <taxon>Actinomycetes</taxon>
        <taxon>Pseudonocardiales</taxon>
        <taxon>Pseudonocardiaceae</taxon>
        <taxon>Herbihabitans</taxon>
    </lineage>
</organism>
<evidence type="ECO:0000313" key="2">
    <source>
        <dbReference type="EMBL" id="RZS34002.1"/>
    </source>
</evidence>
<sequence length="186" mass="21025">MTAALAYAVEPRFRPAARRRRGPRLIIRPLPEYEPPTERLPPDGDPDAAEEDWPNLYPATGPQLTLVLPVTERPASQERDDRDATDLGLRRMMTVVLEVLDGHRPVGQLRTLLTNPAYESLLTRVRASTARHRLRSLYTCRPADGVIELCATVNVTTRDGRRRVLAAAGRVELTRRGWRCTVLRML</sequence>
<dbReference type="RefSeq" id="WP_130347314.1">
    <property type="nucleotide sequence ID" value="NZ_SGWQ01000010.1"/>
</dbReference>
<feature type="region of interest" description="Disordered" evidence="1">
    <location>
        <begin position="27"/>
        <end position="55"/>
    </location>
</feature>
<dbReference type="AlphaFoldDB" id="A0A4Q7KFL3"/>
<evidence type="ECO:0000256" key="1">
    <source>
        <dbReference type="SAM" id="MobiDB-lite"/>
    </source>
</evidence>
<accession>A0A4Q7KFL3</accession>
<gene>
    <name evidence="2" type="ORF">EV193_110152</name>
</gene>
<name>A0A4Q7KFL3_9PSEU</name>
<reference evidence="2 3" key="1">
    <citation type="submission" date="2019-02" db="EMBL/GenBank/DDBJ databases">
        <title>Genomic Encyclopedia of Type Strains, Phase IV (KMG-IV): sequencing the most valuable type-strain genomes for metagenomic binning, comparative biology and taxonomic classification.</title>
        <authorList>
            <person name="Goeker M."/>
        </authorList>
    </citation>
    <scope>NUCLEOTIDE SEQUENCE [LARGE SCALE GENOMIC DNA]</scope>
    <source>
        <strain evidence="2 3">DSM 101727</strain>
    </source>
</reference>
<dbReference type="EMBL" id="SGWQ01000010">
    <property type="protein sequence ID" value="RZS34002.1"/>
    <property type="molecule type" value="Genomic_DNA"/>
</dbReference>
<feature type="compositionally biased region" description="Acidic residues" evidence="1">
    <location>
        <begin position="44"/>
        <end position="53"/>
    </location>
</feature>
<keyword evidence="3" id="KW-1185">Reference proteome</keyword>
<dbReference type="Proteomes" id="UP000294257">
    <property type="component" value="Unassembled WGS sequence"/>
</dbReference>
<dbReference type="Pfam" id="PF20060">
    <property type="entry name" value="DUF6459"/>
    <property type="match status" value="1"/>
</dbReference>
<dbReference type="InterPro" id="IPR045596">
    <property type="entry name" value="DUF6459"/>
</dbReference>